<dbReference type="Proteomes" id="UP000594638">
    <property type="component" value="Unassembled WGS sequence"/>
</dbReference>
<evidence type="ECO:0000259" key="1">
    <source>
        <dbReference type="Pfam" id="PF09331"/>
    </source>
</evidence>
<comment type="caution">
    <text evidence="2">The sequence shown here is derived from an EMBL/GenBank/DDBJ whole genome shotgun (WGS) entry which is preliminary data.</text>
</comment>
<dbReference type="PANTHER" id="PTHR48449">
    <property type="entry name" value="DUF1985 DOMAIN-CONTAINING PROTEIN"/>
    <property type="match status" value="1"/>
</dbReference>
<accession>A0A8S0QTJ4</accession>
<evidence type="ECO:0000313" key="2">
    <source>
        <dbReference type="EMBL" id="CAA2969062.1"/>
    </source>
</evidence>
<name>A0A8S0QTJ4_OLEEU</name>
<dbReference type="Pfam" id="PF09331">
    <property type="entry name" value="DUF1985"/>
    <property type="match status" value="1"/>
</dbReference>
<dbReference type="OrthoDB" id="1930729at2759"/>
<proteinExistence type="predicted"/>
<dbReference type="InterPro" id="IPR015410">
    <property type="entry name" value="DUF1985"/>
</dbReference>
<gene>
    <name evidence="2" type="ORF">OLEA9_A075700</name>
</gene>
<dbReference type="PANTHER" id="PTHR48449:SF1">
    <property type="entry name" value="DUF1985 DOMAIN-CONTAINING PROTEIN"/>
    <property type="match status" value="1"/>
</dbReference>
<evidence type="ECO:0000313" key="3">
    <source>
        <dbReference type="Proteomes" id="UP000594638"/>
    </source>
</evidence>
<organism evidence="2 3">
    <name type="scientific">Olea europaea subsp. europaea</name>
    <dbReference type="NCBI Taxonomy" id="158383"/>
    <lineage>
        <taxon>Eukaryota</taxon>
        <taxon>Viridiplantae</taxon>
        <taxon>Streptophyta</taxon>
        <taxon>Embryophyta</taxon>
        <taxon>Tracheophyta</taxon>
        <taxon>Spermatophyta</taxon>
        <taxon>Magnoliopsida</taxon>
        <taxon>eudicotyledons</taxon>
        <taxon>Gunneridae</taxon>
        <taxon>Pentapetalae</taxon>
        <taxon>asterids</taxon>
        <taxon>lamiids</taxon>
        <taxon>Lamiales</taxon>
        <taxon>Oleaceae</taxon>
        <taxon>Oleeae</taxon>
        <taxon>Olea</taxon>
    </lineage>
</organism>
<feature type="domain" description="DUF1985" evidence="1">
    <location>
        <begin position="2"/>
        <end position="94"/>
    </location>
</feature>
<keyword evidence="3" id="KW-1185">Reference proteome</keyword>
<dbReference type="EMBL" id="CACTIH010001930">
    <property type="protein sequence ID" value="CAA2969062.1"/>
    <property type="molecule type" value="Genomic_DNA"/>
</dbReference>
<dbReference type="AlphaFoldDB" id="A0A8S0QTJ4"/>
<protein>
    <recommendedName>
        <fullName evidence="1">DUF1985 domain-containing protein</fullName>
    </recommendedName>
</protein>
<dbReference type="Gramene" id="OE9A075700T1">
    <property type="protein sequence ID" value="OE9A075700C1"/>
    <property type="gene ID" value="OE9A075700"/>
</dbReference>
<reference evidence="2 3" key="1">
    <citation type="submission" date="2019-12" db="EMBL/GenBank/DDBJ databases">
        <authorList>
            <person name="Alioto T."/>
            <person name="Alioto T."/>
            <person name="Gomez Garrido J."/>
        </authorList>
    </citation>
    <scope>NUCLEOTIDE SEQUENCE [LARGE SCALE GENOMIC DNA]</scope>
</reference>
<sequence length="101" mass="11968">MRLINCGKNNEVWVQLDDHVARFDMQEFCLITGLPCHEVAVDLNFNNTRLRDEYFDGSKRITMKRLSEIFHMCENQEDKFKLGLVMFVECVLKPNGRHIDF</sequence>